<evidence type="ECO:0000313" key="4">
    <source>
        <dbReference type="EMBL" id="KAK7019294.1"/>
    </source>
</evidence>
<feature type="compositionally biased region" description="Polar residues" evidence="2">
    <location>
        <begin position="488"/>
        <end position="499"/>
    </location>
</feature>
<feature type="coiled-coil region" evidence="1">
    <location>
        <begin position="429"/>
        <end position="459"/>
    </location>
</feature>
<evidence type="ECO:0000256" key="2">
    <source>
        <dbReference type="SAM" id="MobiDB-lite"/>
    </source>
</evidence>
<feature type="transmembrane region" description="Helical" evidence="3">
    <location>
        <begin position="313"/>
        <end position="338"/>
    </location>
</feature>
<dbReference type="EMBL" id="JAWWNJ010000044">
    <property type="protein sequence ID" value="KAK7019294.1"/>
    <property type="molecule type" value="Genomic_DNA"/>
</dbReference>
<feature type="transmembrane region" description="Helical" evidence="3">
    <location>
        <begin position="7"/>
        <end position="31"/>
    </location>
</feature>
<proteinExistence type="predicted"/>
<feature type="region of interest" description="Disordered" evidence="2">
    <location>
        <begin position="472"/>
        <end position="508"/>
    </location>
</feature>
<keyword evidence="1" id="KW-0175">Coiled coil</keyword>
<dbReference type="Proteomes" id="UP001362999">
    <property type="component" value="Unassembled WGS sequence"/>
</dbReference>
<organism evidence="4 5">
    <name type="scientific">Favolaschia claudopus</name>
    <dbReference type="NCBI Taxonomy" id="2862362"/>
    <lineage>
        <taxon>Eukaryota</taxon>
        <taxon>Fungi</taxon>
        <taxon>Dikarya</taxon>
        <taxon>Basidiomycota</taxon>
        <taxon>Agaricomycotina</taxon>
        <taxon>Agaricomycetes</taxon>
        <taxon>Agaricomycetidae</taxon>
        <taxon>Agaricales</taxon>
        <taxon>Marasmiineae</taxon>
        <taxon>Mycenaceae</taxon>
        <taxon>Favolaschia</taxon>
    </lineage>
</organism>
<feature type="compositionally biased region" description="Acidic residues" evidence="2">
    <location>
        <begin position="149"/>
        <end position="162"/>
    </location>
</feature>
<evidence type="ECO:0000313" key="5">
    <source>
        <dbReference type="Proteomes" id="UP001362999"/>
    </source>
</evidence>
<evidence type="ECO:0000256" key="3">
    <source>
        <dbReference type="SAM" id="Phobius"/>
    </source>
</evidence>
<keyword evidence="3" id="KW-0472">Membrane</keyword>
<sequence>MISNVPLQILFANLTPFTSFLVFTVHAFFAISLSANQVDANLPQPSRVFNPPTPTVAVTIQDKPGLSVQVSLAVFCAAIAIITCAATWARSPAHPPHKYGRLRKEELPPPAPPPPQENPGDDAGANEDDEQREQNGSDGDENGHPQDGPDVDVEDLPPDDLATDAAPAPEDPPPPSGVIDEDADDGHILLDADLRWVILLLLGRLALKIFNRKQGQVQSAHIINPRLTQHSTPALDSVDVQSLMVNSPVVADGGQKSSAITGLLRRPCTPPRLLAVKESQPESPLFIPTVVQDADPGLPSATIQRVAHRPLSWISWFLLALLPALGFFGTVIGLLFTLEVETSISQTSDSQQHRTPYDQAQAGPELPPPLSPRAQILKASPSPSFPQSPPTSPSPLPPASPRLVPLPPSPIQESPSRIIRSKMVEVIWLETARRLARESEEDSEEAQRKRQQLSGLQKEIWRKLYELRFEDGGRADQECGHSNERSRSQMGYSTQTKSSSMDEKCSFQ</sequence>
<evidence type="ECO:0000256" key="1">
    <source>
        <dbReference type="SAM" id="Coils"/>
    </source>
</evidence>
<gene>
    <name evidence="4" type="ORF">R3P38DRAFT_2783219</name>
</gene>
<feature type="region of interest" description="Disordered" evidence="2">
    <location>
        <begin position="346"/>
        <end position="414"/>
    </location>
</feature>
<keyword evidence="3" id="KW-1133">Transmembrane helix</keyword>
<evidence type="ECO:0008006" key="6">
    <source>
        <dbReference type="Google" id="ProtNLM"/>
    </source>
</evidence>
<feature type="compositionally biased region" description="Pro residues" evidence="2">
    <location>
        <begin position="383"/>
        <end position="410"/>
    </location>
</feature>
<protein>
    <recommendedName>
        <fullName evidence="6">Transmembrane protein</fullName>
    </recommendedName>
</protein>
<keyword evidence="5" id="KW-1185">Reference proteome</keyword>
<reference evidence="4 5" key="1">
    <citation type="journal article" date="2024" name="J Genomics">
        <title>Draft genome sequencing and assembly of Favolaschia claudopus CIRM-BRFM 2984 isolated from oak limbs.</title>
        <authorList>
            <person name="Navarro D."/>
            <person name="Drula E."/>
            <person name="Chaduli D."/>
            <person name="Cazenave R."/>
            <person name="Ahrendt S."/>
            <person name="Wang J."/>
            <person name="Lipzen A."/>
            <person name="Daum C."/>
            <person name="Barry K."/>
            <person name="Grigoriev I.V."/>
            <person name="Favel A."/>
            <person name="Rosso M.N."/>
            <person name="Martin F."/>
        </authorList>
    </citation>
    <scope>NUCLEOTIDE SEQUENCE [LARGE SCALE GENOMIC DNA]</scope>
    <source>
        <strain evidence="4 5">CIRM-BRFM 2984</strain>
    </source>
</reference>
<feature type="transmembrane region" description="Helical" evidence="3">
    <location>
        <begin position="70"/>
        <end position="89"/>
    </location>
</feature>
<feature type="compositionally biased region" description="Basic and acidic residues" evidence="2">
    <location>
        <begin position="472"/>
        <end position="487"/>
    </location>
</feature>
<feature type="compositionally biased region" description="Pro residues" evidence="2">
    <location>
        <begin position="108"/>
        <end position="117"/>
    </location>
</feature>
<feature type="region of interest" description="Disordered" evidence="2">
    <location>
        <begin position="93"/>
        <end position="182"/>
    </location>
</feature>
<dbReference type="AlphaFoldDB" id="A0AAW0B0C3"/>
<name>A0AAW0B0C3_9AGAR</name>
<comment type="caution">
    <text evidence="4">The sequence shown here is derived from an EMBL/GenBank/DDBJ whole genome shotgun (WGS) entry which is preliminary data.</text>
</comment>
<keyword evidence="3" id="KW-0812">Transmembrane</keyword>
<accession>A0AAW0B0C3</accession>